<dbReference type="PANTHER" id="PTHR30026:SF20">
    <property type="entry name" value="OUTER MEMBRANE PROTEIN TOLC"/>
    <property type="match status" value="1"/>
</dbReference>
<keyword evidence="3" id="KW-0813">Transport</keyword>
<keyword evidence="9" id="KW-1185">Reference proteome</keyword>
<dbReference type="eggNOG" id="COG1538">
    <property type="taxonomic scope" value="Bacteria"/>
</dbReference>
<dbReference type="SUPFAM" id="SSF56954">
    <property type="entry name" value="Outer membrane efflux proteins (OEP)"/>
    <property type="match status" value="1"/>
</dbReference>
<dbReference type="OrthoDB" id="5296315at2"/>
<comment type="similarity">
    <text evidence="2">Belongs to the outer membrane factor (OMF) (TC 1.B.17) family.</text>
</comment>
<dbReference type="Proteomes" id="UP000000939">
    <property type="component" value="Chromosome"/>
</dbReference>
<keyword evidence="7" id="KW-0998">Cell outer membrane</keyword>
<evidence type="ECO:0000256" key="5">
    <source>
        <dbReference type="ARBA" id="ARBA00022692"/>
    </source>
</evidence>
<keyword evidence="6" id="KW-0472">Membrane</keyword>
<reference evidence="8 9" key="1">
    <citation type="journal article" date="2010" name="Stand. Genomic Sci.">
        <title>Complete genome sequence of Arcobacter nitrofigilis type strain (CI).</title>
        <authorList>
            <person name="Pati A."/>
            <person name="Gronow S."/>
            <person name="Lapidus A."/>
            <person name="Copeland A."/>
            <person name="Glavina Del Rio T."/>
            <person name="Nolan M."/>
            <person name="Lucas S."/>
            <person name="Tice H."/>
            <person name="Cheng J.F."/>
            <person name="Han C."/>
            <person name="Chertkov O."/>
            <person name="Bruce D."/>
            <person name="Tapia R."/>
            <person name="Goodwin L."/>
            <person name="Pitluck S."/>
            <person name="Liolios K."/>
            <person name="Ivanova N."/>
            <person name="Mavromatis K."/>
            <person name="Chen A."/>
            <person name="Palaniappan K."/>
            <person name="Land M."/>
            <person name="Hauser L."/>
            <person name="Chang Y.J."/>
            <person name="Jeffries C.D."/>
            <person name="Detter J.C."/>
            <person name="Rohde M."/>
            <person name="Goker M."/>
            <person name="Bristow J."/>
            <person name="Eisen J.A."/>
            <person name="Markowitz V."/>
            <person name="Hugenholtz P."/>
            <person name="Klenk H.P."/>
            <person name="Kyrpides N.C."/>
        </authorList>
    </citation>
    <scope>NUCLEOTIDE SEQUENCE [LARGE SCALE GENOMIC DNA]</scope>
    <source>
        <strain evidence="9">ATCC 33309 / DSM 7299 / CCUG 15893 / LMG 7604 / NCTC 12251 / CI</strain>
    </source>
</reference>
<proteinExistence type="inferred from homology"/>
<sequence precursor="true">MKKVLISLGLAISLNASDSCEYNVNKIIEESFLSHPTMKMSEESIKEAESSLNGAFWNYFPTPSIELSRSKKGLQSVYKLTQPVWAGGRIDANYNKAKYNKEEAYVTFEENKYNLVDNILEVLYSYEASKDQIEELTKGKKELNGFLKMVERRIKAGVSSDNDRELVISRISKINSDINSAKNSFKTAKMQLELLMGKKLTCDINIGVKKLAHKDNIELNIESTLKTNPSLKKYDSKIKSAREEVKIAKASFFPTVSIVGEQRDGSIYSNDSSKNNSIYLSLTASTGAGLSAYSNYESAKIEMNRMKFEKLSKEKEVEKDFLQNYNSFISIEKELKILEYTVSTTENVLESNKRLFLIGKKQWLNLVDSSKELMQLRIEYTNLLAQYRVLSYKVALKTGELVK</sequence>
<dbReference type="InterPro" id="IPR003423">
    <property type="entry name" value="OMP_efflux"/>
</dbReference>
<protein>
    <submittedName>
        <fullName evidence="8">Outer membrane efflux protein</fullName>
    </submittedName>
</protein>
<dbReference type="Gene3D" id="1.20.1600.10">
    <property type="entry name" value="Outer membrane efflux proteins (OEP)"/>
    <property type="match status" value="1"/>
</dbReference>
<gene>
    <name evidence="8" type="ordered locus">Arnit_1510</name>
</gene>
<dbReference type="KEGG" id="ant:Arnit_1510"/>
<dbReference type="GO" id="GO:0009279">
    <property type="term" value="C:cell outer membrane"/>
    <property type="evidence" value="ECO:0007669"/>
    <property type="project" value="UniProtKB-SubCell"/>
</dbReference>
<evidence type="ECO:0000256" key="7">
    <source>
        <dbReference type="ARBA" id="ARBA00023237"/>
    </source>
</evidence>
<evidence type="ECO:0000256" key="3">
    <source>
        <dbReference type="ARBA" id="ARBA00022448"/>
    </source>
</evidence>
<dbReference type="GO" id="GO:1990281">
    <property type="term" value="C:efflux pump complex"/>
    <property type="evidence" value="ECO:0007669"/>
    <property type="project" value="TreeGrafter"/>
</dbReference>
<organism evidence="8 9">
    <name type="scientific">Arcobacter nitrofigilis (strain ATCC 33309 / DSM 7299 / CCUG 15893 / LMG 7604 / NCTC 12251 / CI)</name>
    <name type="common">Campylobacter nitrofigilis</name>
    <dbReference type="NCBI Taxonomy" id="572480"/>
    <lineage>
        <taxon>Bacteria</taxon>
        <taxon>Pseudomonadati</taxon>
        <taxon>Campylobacterota</taxon>
        <taxon>Epsilonproteobacteria</taxon>
        <taxon>Campylobacterales</taxon>
        <taxon>Arcobacteraceae</taxon>
        <taxon>Arcobacter</taxon>
    </lineage>
</organism>
<accession>D5V5Z9</accession>
<evidence type="ECO:0000256" key="1">
    <source>
        <dbReference type="ARBA" id="ARBA00004442"/>
    </source>
</evidence>
<evidence type="ECO:0000256" key="4">
    <source>
        <dbReference type="ARBA" id="ARBA00022452"/>
    </source>
</evidence>
<dbReference type="EMBL" id="CP001999">
    <property type="protein sequence ID" value="ADG93166.1"/>
    <property type="molecule type" value="Genomic_DNA"/>
</dbReference>
<evidence type="ECO:0000313" key="9">
    <source>
        <dbReference type="Proteomes" id="UP000000939"/>
    </source>
</evidence>
<dbReference type="GO" id="GO:0015288">
    <property type="term" value="F:porin activity"/>
    <property type="evidence" value="ECO:0007669"/>
    <property type="project" value="TreeGrafter"/>
</dbReference>
<dbReference type="Pfam" id="PF02321">
    <property type="entry name" value="OEP"/>
    <property type="match status" value="2"/>
</dbReference>
<dbReference type="AlphaFoldDB" id="D5V5Z9"/>
<name>D5V5Z9_ARCNC</name>
<evidence type="ECO:0000256" key="2">
    <source>
        <dbReference type="ARBA" id="ARBA00007613"/>
    </source>
</evidence>
<dbReference type="HOGENOM" id="CLU_038256_0_0_7"/>
<dbReference type="PANTHER" id="PTHR30026">
    <property type="entry name" value="OUTER MEMBRANE PROTEIN TOLC"/>
    <property type="match status" value="1"/>
</dbReference>
<keyword evidence="4" id="KW-1134">Transmembrane beta strand</keyword>
<dbReference type="GO" id="GO:0015562">
    <property type="term" value="F:efflux transmembrane transporter activity"/>
    <property type="evidence" value="ECO:0007669"/>
    <property type="project" value="InterPro"/>
</dbReference>
<evidence type="ECO:0000313" key="8">
    <source>
        <dbReference type="EMBL" id="ADG93166.1"/>
    </source>
</evidence>
<evidence type="ECO:0000256" key="6">
    <source>
        <dbReference type="ARBA" id="ARBA00023136"/>
    </source>
</evidence>
<keyword evidence="5" id="KW-0812">Transmembrane</keyword>
<comment type="subcellular location">
    <subcellularLocation>
        <location evidence="1">Cell outer membrane</location>
    </subcellularLocation>
</comment>
<dbReference type="RefSeq" id="WP_013135311.1">
    <property type="nucleotide sequence ID" value="NC_014166.1"/>
</dbReference>
<dbReference type="InterPro" id="IPR051906">
    <property type="entry name" value="TolC-like"/>
</dbReference>
<dbReference type="STRING" id="572480.Arnit_1510"/>